<keyword evidence="9" id="KW-1185">Reference proteome</keyword>
<dbReference type="PROSITE" id="PS50045">
    <property type="entry name" value="SIGMA54_INTERACT_4"/>
    <property type="match status" value="1"/>
</dbReference>
<dbReference type="SUPFAM" id="SSF46689">
    <property type="entry name" value="Homeodomain-like"/>
    <property type="match status" value="1"/>
</dbReference>
<dbReference type="InterPro" id="IPR002197">
    <property type="entry name" value="HTH_Fis"/>
</dbReference>
<evidence type="ECO:0000256" key="3">
    <source>
        <dbReference type="ARBA" id="ARBA00023012"/>
    </source>
</evidence>
<keyword evidence="1" id="KW-0547">Nucleotide-binding</keyword>
<dbReference type="PROSITE" id="PS00675">
    <property type="entry name" value="SIGMA54_INTERACT_1"/>
    <property type="match status" value="1"/>
</dbReference>
<dbReference type="Pfam" id="PF00158">
    <property type="entry name" value="Sigma54_activat"/>
    <property type="match status" value="1"/>
</dbReference>
<dbReference type="Pfam" id="PF01590">
    <property type="entry name" value="GAF"/>
    <property type="match status" value="1"/>
</dbReference>
<keyword evidence="6" id="KW-0804">Transcription</keyword>
<dbReference type="AlphaFoldDB" id="A0A285SGR6"/>
<keyword evidence="5" id="KW-0238">DNA-binding</keyword>
<dbReference type="Gene3D" id="1.10.8.60">
    <property type="match status" value="1"/>
</dbReference>
<evidence type="ECO:0000259" key="7">
    <source>
        <dbReference type="PROSITE" id="PS50045"/>
    </source>
</evidence>
<proteinExistence type="predicted"/>
<accession>A0A285SGR6</accession>
<dbReference type="InterPro" id="IPR027417">
    <property type="entry name" value="P-loop_NTPase"/>
</dbReference>
<dbReference type="SUPFAM" id="SSF52540">
    <property type="entry name" value="P-loop containing nucleoside triphosphate hydrolases"/>
    <property type="match status" value="1"/>
</dbReference>
<evidence type="ECO:0000256" key="1">
    <source>
        <dbReference type="ARBA" id="ARBA00022741"/>
    </source>
</evidence>
<dbReference type="InterPro" id="IPR003018">
    <property type="entry name" value="GAF"/>
</dbReference>
<keyword evidence="2" id="KW-0067">ATP-binding</keyword>
<dbReference type="InterPro" id="IPR002078">
    <property type="entry name" value="Sigma_54_int"/>
</dbReference>
<organism evidence="8 9">
    <name type="scientific">Rhodobacter maris</name>
    <dbReference type="NCBI Taxonomy" id="446682"/>
    <lineage>
        <taxon>Bacteria</taxon>
        <taxon>Pseudomonadati</taxon>
        <taxon>Pseudomonadota</taxon>
        <taxon>Alphaproteobacteria</taxon>
        <taxon>Rhodobacterales</taxon>
        <taxon>Rhodobacter group</taxon>
        <taxon>Rhodobacter</taxon>
    </lineage>
</organism>
<evidence type="ECO:0000256" key="4">
    <source>
        <dbReference type="ARBA" id="ARBA00023015"/>
    </source>
</evidence>
<dbReference type="Gene3D" id="3.30.450.40">
    <property type="match status" value="1"/>
</dbReference>
<evidence type="ECO:0000256" key="5">
    <source>
        <dbReference type="ARBA" id="ARBA00023125"/>
    </source>
</evidence>
<sequence length="597" mass="65692">MAHRIRKRGWEEFMAVGRASPDVRSEVLQSWQRSAGRRIEKLKHAPLLSEEELLTQRAQARRLRFGARAALARAGSLLGESDNILLLCDRSGVVLDAVGDETTLARGRENHLHLGGHWTEDAIGTNAIGTAIALARPVELRDAEHFCEEIHRWNCAATPITDPGTGHLLGVMDISWPSELTQTSAMALSAALALQVESELTRLLARERELLMEQLHLRRLRRGNEPMLIMDRSGADVFATENFVRFCEDDNALRRLRERIPNLIDQAPDTISEALAGCLPGTDMEVIETGRDAIGVLISLRRPRLHTGESCPDLVRLGAAGAASSTLSAQAQRLAQTTIPLLIEGETGTGKTYLACAIHRASPQSGGPFELIDCARLTAERLREDIQKRRIGADDGVLCLNGPAEASPEVQKLLLTLIEDMSGAGMRIIALATRPLYKEMQKGAFRSDLYYRLAGAKLEIQPLRERPDEIAPLLRALVGRHMAERGGRELKFTSGAMAALTAHTWPGNLLEMSNLIATLDALSPTGLIDVRALPPEFVQTLRGSGEETLRDKERHEILGAIEVENGNLTRTARRLGIARSTLYLKLESYGLPRMRKS</sequence>
<dbReference type="PANTHER" id="PTHR32071">
    <property type="entry name" value="TRANSCRIPTIONAL REGULATORY PROTEIN"/>
    <property type="match status" value="1"/>
</dbReference>
<dbReference type="GO" id="GO:0005524">
    <property type="term" value="F:ATP binding"/>
    <property type="evidence" value="ECO:0007669"/>
    <property type="project" value="UniProtKB-KW"/>
</dbReference>
<evidence type="ECO:0000313" key="9">
    <source>
        <dbReference type="Proteomes" id="UP000219111"/>
    </source>
</evidence>
<dbReference type="SMART" id="SM00382">
    <property type="entry name" value="AAA"/>
    <property type="match status" value="1"/>
</dbReference>
<dbReference type="Pfam" id="PF25601">
    <property type="entry name" value="AAA_lid_14"/>
    <property type="match status" value="1"/>
</dbReference>
<keyword evidence="4" id="KW-0805">Transcription regulation</keyword>
<dbReference type="Pfam" id="PF02954">
    <property type="entry name" value="HTH_8"/>
    <property type="match status" value="1"/>
</dbReference>
<dbReference type="PRINTS" id="PR01590">
    <property type="entry name" value="HTHFIS"/>
</dbReference>
<dbReference type="InterPro" id="IPR058031">
    <property type="entry name" value="AAA_lid_NorR"/>
</dbReference>
<dbReference type="InterPro" id="IPR003593">
    <property type="entry name" value="AAA+_ATPase"/>
</dbReference>
<dbReference type="RefSeq" id="WP_097069946.1">
    <property type="nucleotide sequence ID" value="NZ_OBMT01000005.1"/>
</dbReference>
<dbReference type="GO" id="GO:0000160">
    <property type="term" value="P:phosphorelay signal transduction system"/>
    <property type="evidence" value="ECO:0007669"/>
    <property type="project" value="UniProtKB-KW"/>
</dbReference>
<dbReference type="InterPro" id="IPR029016">
    <property type="entry name" value="GAF-like_dom_sf"/>
</dbReference>
<protein>
    <submittedName>
        <fullName evidence="8">Transcriptional regulator of acetoin/glycerol metabolism</fullName>
    </submittedName>
</protein>
<dbReference type="CDD" id="cd00009">
    <property type="entry name" value="AAA"/>
    <property type="match status" value="1"/>
</dbReference>
<dbReference type="OrthoDB" id="9805953at2"/>
<dbReference type="GO" id="GO:0006355">
    <property type="term" value="P:regulation of DNA-templated transcription"/>
    <property type="evidence" value="ECO:0007669"/>
    <property type="project" value="InterPro"/>
</dbReference>
<keyword evidence="3" id="KW-0902">Two-component regulatory system</keyword>
<dbReference type="Gene3D" id="1.10.10.60">
    <property type="entry name" value="Homeodomain-like"/>
    <property type="match status" value="1"/>
</dbReference>
<dbReference type="InterPro" id="IPR009057">
    <property type="entry name" value="Homeodomain-like_sf"/>
</dbReference>
<dbReference type="PANTHER" id="PTHR32071:SF122">
    <property type="entry name" value="SIGMA FACTOR"/>
    <property type="match status" value="1"/>
</dbReference>
<dbReference type="InterPro" id="IPR025662">
    <property type="entry name" value="Sigma_54_int_dom_ATP-bd_1"/>
</dbReference>
<dbReference type="Proteomes" id="UP000219111">
    <property type="component" value="Unassembled WGS sequence"/>
</dbReference>
<dbReference type="EMBL" id="OBMT01000005">
    <property type="protein sequence ID" value="SOC06961.1"/>
    <property type="molecule type" value="Genomic_DNA"/>
</dbReference>
<feature type="domain" description="Sigma-54 factor interaction" evidence="7">
    <location>
        <begin position="317"/>
        <end position="521"/>
    </location>
</feature>
<dbReference type="GO" id="GO:0043565">
    <property type="term" value="F:sequence-specific DNA binding"/>
    <property type="evidence" value="ECO:0007669"/>
    <property type="project" value="InterPro"/>
</dbReference>
<name>A0A285SGR6_9RHOB</name>
<evidence type="ECO:0000313" key="8">
    <source>
        <dbReference type="EMBL" id="SOC06961.1"/>
    </source>
</evidence>
<evidence type="ECO:0000256" key="2">
    <source>
        <dbReference type="ARBA" id="ARBA00022840"/>
    </source>
</evidence>
<dbReference type="Gene3D" id="3.40.50.300">
    <property type="entry name" value="P-loop containing nucleotide triphosphate hydrolases"/>
    <property type="match status" value="1"/>
</dbReference>
<gene>
    <name evidence="8" type="ORF">SAMN05877831_105187</name>
</gene>
<reference evidence="9" key="1">
    <citation type="submission" date="2017-08" db="EMBL/GenBank/DDBJ databases">
        <authorList>
            <person name="Varghese N."/>
            <person name="Submissions S."/>
        </authorList>
    </citation>
    <scope>NUCLEOTIDE SEQUENCE [LARGE SCALE GENOMIC DNA]</scope>
    <source>
        <strain evidence="9">JA276</strain>
    </source>
</reference>
<evidence type="ECO:0000256" key="6">
    <source>
        <dbReference type="ARBA" id="ARBA00023163"/>
    </source>
</evidence>